<feature type="transmembrane region" description="Helical" evidence="8">
    <location>
        <begin position="259"/>
        <end position="277"/>
    </location>
</feature>
<dbReference type="InterPro" id="IPR003439">
    <property type="entry name" value="ABC_transporter-like_ATP-bd"/>
</dbReference>
<keyword evidence="4" id="KW-0547">Nucleotide-binding</keyword>
<evidence type="ECO:0000313" key="11">
    <source>
        <dbReference type="EMBL" id="TCG11628.1"/>
    </source>
</evidence>
<evidence type="ECO:0000256" key="1">
    <source>
        <dbReference type="ARBA" id="ARBA00004651"/>
    </source>
</evidence>
<gene>
    <name evidence="11" type="ORF">C4B24_01515</name>
</gene>
<dbReference type="SUPFAM" id="SSF52540">
    <property type="entry name" value="P-loop containing nucleoside triphosphate hydrolases"/>
    <property type="match status" value="1"/>
</dbReference>
<dbReference type="SUPFAM" id="SSF90123">
    <property type="entry name" value="ABC transporter transmembrane region"/>
    <property type="match status" value="1"/>
</dbReference>
<evidence type="ECO:0000256" key="8">
    <source>
        <dbReference type="SAM" id="Phobius"/>
    </source>
</evidence>
<dbReference type="SMART" id="SM00382">
    <property type="entry name" value="AAA"/>
    <property type="match status" value="1"/>
</dbReference>
<dbReference type="InterPro" id="IPR036640">
    <property type="entry name" value="ABC1_TM_sf"/>
</dbReference>
<keyword evidence="12" id="KW-1185">Reference proteome</keyword>
<feature type="transmembrane region" description="Helical" evidence="8">
    <location>
        <begin position="23"/>
        <end position="49"/>
    </location>
</feature>
<evidence type="ECO:0000259" key="9">
    <source>
        <dbReference type="PROSITE" id="PS50893"/>
    </source>
</evidence>
<dbReference type="OrthoDB" id="400069at2"/>
<dbReference type="PROSITE" id="PS50893">
    <property type="entry name" value="ABC_TRANSPORTER_2"/>
    <property type="match status" value="1"/>
</dbReference>
<evidence type="ECO:0000256" key="4">
    <source>
        <dbReference type="ARBA" id="ARBA00022741"/>
    </source>
</evidence>
<evidence type="ECO:0008006" key="13">
    <source>
        <dbReference type="Google" id="ProtNLM"/>
    </source>
</evidence>
<comment type="subcellular location">
    <subcellularLocation>
        <location evidence="1">Cell membrane</location>
        <topology evidence="1">Multi-pass membrane protein</topology>
    </subcellularLocation>
</comment>
<evidence type="ECO:0000256" key="3">
    <source>
        <dbReference type="ARBA" id="ARBA00022692"/>
    </source>
</evidence>
<comment type="caution">
    <text evidence="11">The sequence shown here is derived from an EMBL/GenBank/DDBJ whole genome shotgun (WGS) entry which is preliminary data.</text>
</comment>
<sequence>MRRWNTMRKSHSKKLDKITWRELRYTPVITGILIIVMTTLATSLAFMPYFITKIIDSASIHDKSATIRYIWIFGINAFLSATTFAMAYYFESKLGLSLIFVYGKNYFYNYMLETNAEFEKRTKGERWNDISTNLRQISAKYQLALLFLYREVIMIIASFVAIALINIYLALILVAVCILSKTILMIYDKKIRSSVKKQIDQRSKYNQELDNLINGVDTLFLYNKMDLLGTKMKSANDSIMSAGINYARVNSKFEFWKKIISLLFTSALITLTGIYILKVNISEAALFTGVILSAISFDQTLDSLVSVSMSIRGTVPLRSKKEYLKIYYKNKDENKEIKFNKMIEVDNISFDYDEKTVIKDLSFNIKKGQKKAVIGPSGCGKSTLMKILLKQLKVKKGKVDIDGSNIETLTEEQLLNNISYANNQNLILNKSFKENMLLFSEKPIEFSILKEIFNLDFITSEEQILDSNKLSTGQKQRVNLARVWAMNRSIIILDECFGNLDKRNANSILEKILKHKDRTILMISHHLTPKQETLFDDIIKMKKHK</sequence>
<evidence type="ECO:0000313" key="12">
    <source>
        <dbReference type="Proteomes" id="UP000294192"/>
    </source>
</evidence>
<dbReference type="CDD" id="cd03228">
    <property type="entry name" value="ABCC_MRP_Like"/>
    <property type="match status" value="1"/>
</dbReference>
<keyword evidence="6 8" id="KW-1133">Transmembrane helix</keyword>
<name>A0A4V2NIA7_9MOLU</name>
<feature type="transmembrane region" description="Helical" evidence="8">
    <location>
        <begin position="143"/>
        <end position="162"/>
    </location>
</feature>
<dbReference type="GO" id="GO:0015421">
    <property type="term" value="F:ABC-type oligopeptide transporter activity"/>
    <property type="evidence" value="ECO:0007669"/>
    <property type="project" value="TreeGrafter"/>
</dbReference>
<dbReference type="PANTHER" id="PTHR43394">
    <property type="entry name" value="ATP-DEPENDENT PERMEASE MDL1, MITOCHONDRIAL"/>
    <property type="match status" value="1"/>
</dbReference>
<feature type="domain" description="ABC transmembrane type-1" evidence="10">
    <location>
        <begin position="32"/>
        <end position="313"/>
    </location>
</feature>
<dbReference type="GO" id="GO:0005524">
    <property type="term" value="F:ATP binding"/>
    <property type="evidence" value="ECO:0007669"/>
    <property type="project" value="UniProtKB-KW"/>
</dbReference>
<evidence type="ECO:0000259" key="10">
    <source>
        <dbReference type="PROSITE" id="PS50929"/>
    </source>
</evidence>
<feature type="transmembrane region" description="Helical" evidence="8">
    <location>
        <begin position="69"/>
        <end position="90"/>
    </location>
</feature>
<organism evidence="11 12">
    <name type="scientific">Mycoplasma marinum</name>
    <dbReference type="NCBI Taxonomy" id="1937190"/>
    <lineage>
        <taxon>Bacteria</taxon>
        <taxon>Bacillati</taxon>
        <taxon>Mycoplasmatota</taxon>
        <taxon>Mollicutes</taxon>
        <taxon>Mycoplasmataceae</taxon>
        <taxon>Mycoplasma</taxon>
    </lineage>
</organism>
<dbReference type="AlphaFoldDB" id="A0A4V2NIA7"/>
<dbReference type="GO" id="GO:0005886">
    <property type="term" value="C:plasma membrane"/>
    <property type="evidence" value="ECO:0007669"/>
    <property type="project" value="UniProtKB-SubCell"/>
</dbReference>
<feature type="domain" description="ABC transporter" evidence="9">
    <location>
        <begin position="343"/>
        <end position="545"/>
    </location>
</feature>
<evidence type="ECO:0000256" key="2">
    <source>
        <dbReference type="ARBA" id="ARBA00005417"/>
    </source>
</evidence>
<dbReference type="Pfam" id="PF00664">
    <property type="entry name" value="ABC_membrane"/>
    <property type="match status" value="1"/>
</dbReference>
<keyword evidence="3 8" id="KW-0812">Transmembrane</keyword>
<dbReference type="InterPro" id="IPR003593">
    <property type="entry name" value="AAA+_ATPase"/>
</dbReference>
<proteinExistence type="inferred from homology"/>
<evidence type="ECO:0000256" key="7">
    <source>
        <dbReference type="ARBA" id="ARBA00023136"/>
    </source>
</evidence>
<feature type="transmembrane region" description="Helical" evidence="8">
    <location>
        <begin position="168"/>
        <end position="187"/>
    </location>
</feature>
<protein>
    <recommendedName>
        <fullName evidence="13">ABC transporter ATP-binding protein</fullName>
    </recommendedName>
</protein>
<dbReference type="InterPro" id="IPR011527">
    <property type="entry name" value="ABC1_TM_dom"/>
</dbReference>
<comment type="similarity">
    <text evidence="2">Belongs to the ABC transporter superfamily.</text>
</comment>
<accession>A0A4V2NIA7</accession>
<evidence type="ECO:0000256" key="6">
    <source>
        <dbReference type="ARBA" id="ARBA00022989"/>
    </source>
</evidence>
<dbReference type="Proteomes" id="UP000294192">
    <property type="component" value="Unassembled WGS sequence"/>
</dbReference>
<keyword evidence="7 8" id="KW-0472">Membrane</keyword>
<reference evidence="11 12" key="1">
    <citation type="submission" date="2018-02" db="EMBL/GenBank/DDBJ databases">
        <title>Mycoplasma marinum and Mycoplasma todarodis sp. nov., moderately halophilic and psychrotolerant mycoplasmas isolated from cephalopods.</title>
        <authorList>
            <person name="Viver T."/>
        </authorList>
    </citation>
    <scope>NUCLEOTIDE SEQUENCE [LARGE SCALE GENOMIC DNA]</scope>
    <source>
        <strain evidence="11 12">PE</strain>
    </source>
</reference>
<dbReference type="GO" id="GO:0016887">
    <property type="term" value="F:ATP hydrolysis activity"/>
    <property type="evidence" value="ECO:0007669"/>
    <property type="project" value="InterPro"/>
</dbReference>
<dbReference type="InterPro" id="IPR027417">
    <property type="entry name" value="P-loop_NTPase"/>
</dbReference>
<dbReference type="Gene3D" id="3.40.50.300">
    <property type="entry name" value="P-loop containing nucleotide triphosphate hydrolases"/>
    <property type="match status" value="1"/>
</dbReference>
<dbReference type="PROSITE" id="PS50929">
    <property type="entry name" value="ABC_TM1F"/>
    <property type="match status" value="1"/>
</dbReference>
<dbReference type="EMBL" id="PSZO01000004">
    <property type="protein sequence ID" value="TCG11628.1"/>
    <property type="molecule type" value="Genomic_DNA"/>
</dbReference>
<dbReference type="PANTHER" id="PTHR43394:SF1">
    <property type="entry name" value="ATP-BINDING CASSETTE SUB-FAMILY B MEMBER 10, MITOCHONDRIAL"/>
    <property type="match status" value="1"/>
</dbReference>
<dbReference type="Gene3D" id="1.20.1560.10">
    <property type="entry name" value="ABC transporter type 1, transmembrane domain"/>
    <property type="match status" value="1"/>
</dbReference>
<keyword evidence="5" id="KW-0067">ATP-binding</keyword>
<evidence type="ECO:0000256" key="5">
    <source>
        <dbReference type="ARBA" id="ARBA00022840"/>
    </source>
</evidence>
<dbReference type="InterPro" id="IPR039421">
    <property type="entry name" value="Type_1_exporter"/>
</dbReference>
<dbReference type="Pfam" id="PF00005">
    <property type="entry name" value="ABC_tran"/>
    <property type="match status" value="1"/>
</dbReference>